<feature type="domain" description="YhdP central" evidence="2">
    <location>
        <begin position="1"/>
        <end position="1297"/>
    </location>
</feature>
<evidence type="ECO:0000313" key="3">
    <source>
        <dbReference type="EMBL" id="EKE85389.1"/>
    </source>
</evidence>
<protein>
    <recommendedName>
        <fullName evidence="2">YhdP central domain-containing protein</fullName>
    </recommendedName>
</protein>
<feature type="compositionally biased region" description="Polar residues" evidence="1">
    <location>
        <begin position="1338"/>
        <end position="1347"/>
    </location>
</feature>
<dbReference type="InterPro" id="IPR025263">
    <property type="entry name" value="YhdP_central"/>
</dbReference>
<dbReference type="PANTHER" id="PTHR38690">
    <property type="entry name" value="PROTEASE-RELATED"/>
    <property type="match status" value="1"/>
</dbReference>
<dbReference type="Proteomes" id="UP000014115">
    <property type="component" value="Unassembled WGS sequence"/>
</dbReference>
<dbReference type="eggNOG" id="COG3164">
    <property type="taxonomic scope" value="Bacteria"/>
</dbReference>
<dbReference type="InterPro" id="IPR011836">
    <property type="entry name" value="YhdP"/>
</dbReference>
<evidence type="ECO:0000256" key="1">
    <source>
        <dbReference type="SAM" id="MobiDB-lite"/>
    </source>
</evidence>
<dbReference type="PATRIC" id="fig|740709.3.peg.716"/>
<dbReference type="NCBIfam" id="TIGR02099">
    <property type="entry name" value="YhdP family protein"/>
    <property type="match status" value="1"/>
</dbReference>
<accession>K2KSJ6</accession>
<gene>
    <name evidence="3" type="ORF">A10D4_03555</name>
</gene>
<sequence>MWLALAILLVLAALLLSLLRYSLPYLPDLTAQLQSLVQQRYGDNISFDHVSMDWAEQGISLVLNDMRFSAQEDAALAVDVKRTLVVLDVWQSLLSRQIRASSFVLDGVTVNYDMRAANQSTSKSQLVDNLATLFLEQLRQFSVINSEIRITNLLGERNDIRVERLSWLNQQQRHQGVGQLRIEQLASNGFDFNIELQGNEPDELVGQLYASANNLDVSPWLEEVVTGLDVEHAETNFTGWLTIENGEINHGLLQLGQNNVQWRSQGNLHRLQLAPANVVLQATADGWLLGSDTLQFKTEQGQWQLAPVALMQQHGLYQLQIEAMPVSAVAQLSALFGDNAAQVQQWLQQAQPQGWVDVNWQQRRQQADLWYLRGTQLGWQSVDDIPGADELQSEIWFQNPNSEQGAASDDLRMGYGSWRLQATNSALTSRYLDSEVPVIVDRLALTGQLELNAEQWLLRVTRGELAIADAQAQFAGRLWQQPQQPLQLALRLQNERPLSVATARQLLPVIMGQDTRQYLRQSLQAGDIQTVNLSWRGPVDEFPYAQHQGVFNGQVRVDNLTFKFQPDWPALIDTTVLLDFYNERLSIYSDSGDLVGIPVGQASAVIADLGDSQGAVEITAETTAQASAIRDLMQQSSLADSVGAALDEVVPEGPVSGQVKLHIPFSAGADVAVSGSAQLRDNRLYVSAIDTQFEQVSGRLSFAQEQFIVDDLVLHWQGMPIQAKVNGKPTQPAAEQNTLTKNDVYQVSVVSDADWQTEPLYKRVPELPLQPWLYGAVNWHGELQLMLQTSSRYRFNWDMQTDLTGLQSTLPAPLNKEFGDSDQLRLTVEGDEEHVDIRSDITNRLRFSAQLKPQQGKLAMTQGRLHLGVPLTGQDRDSRARFLVTAGLVQADVSDWYQLLDNIIAPQREPSANDKASMRQQPSWLLLPDAIHVQTPRLSWLGQQLTKVDVRAWPVLANPSTSNSRQQSDNSQASPSAASDGGWQIELHAEQTDVDVSLASDFFADGITINANYLNLSEWPESFSAQAEQVDTSIFKRLPPVQVFCRQCAFQAHDLGQIRLRLTPIQQGVRIQQLSVEKDRDSLQAEGLWYATEEGGFQTYFKGQLDSADIGDLFSEYDLTSVVRDSPATISFDLNWAGLPHQVSLGALEGTASFKFGNGYLAEVNDGARIFSILSLDSILRKLTLDFRDIFSQGMFYTDFSGDLSFAGGVVSTDNTRMQGAAGDMSVQGTTNLNNNQLNYSLSYVPKVTSSLPIIVAWMVNPPSGLAALFLDKVLHDAQVISKLEYRVTGTIEKPVVEEVARDSKKVELPAQAKEAGDDTDDANNGAANEQPSAAAGKSTTGQDAMR</sequence>
<feature type="compositionally biased region" description="Polar residues" evidence="1">
    <location>
        <begin position="958"/>
        <end position="977"/>
    </location>
</feature>
<dbReference type="EMBL" id="AMRG01000003">
    <property type="protein sequence ID" value="EKE85389.1"/>
    <property type="molecule type" value="Genomic_DNA"/>
</dbReference>
<evidence type="ECO:0000313" key="4">
    <source>
        <dbReference type="Proteomes" id="UP000014115"/>
    </source>
</evidence>
<feature type="region of interest" description="Disordered" evidence="1">
    <location>
        <begin position="1299"/>
        <end position="1347"/>
    </location>
</feature>
<evidence type="ECO:0000259" key="2">
    <source>
        <dbReference type="Pfam" id="PF13116"/>
    </source>
</evidence>
<dbReference type="PANTHER" id="PTHR38690:SF1">
    <property type="entry name" value="PROTEASE"/>
    <property type="match status" value="1"/>
</dbReference>
<reference evidence="3 4" key="1">
    <citation type="journal article" date="2012" name="J. Bacteriol.">
        <title>Genome Sequence of Idiomarina xiamenensis Type Strain 10-D-4.</title>
        <authorList>
            <person name="Lai Q."/>
            <person name="Wang L."/>
            <person name="Wang W."/>
            <person name="Shao Z."/>
        </authorList>
    </citation>
    <scope>NUCLEOTIDE SEQUENCE [LARGE SCALE GENOMIC DNA]</scope>
    <source>
        <strain evidence="3 4">10-D-4</strain>
    </source>
</reference>
<comment type="caution">
    <text evidence="3">The sequence shown here is derived from an EMBL/GenBank/DDBJ whole genome shotgun (WGS) entry which is preliminary data.</text>
</comment>
<feature type="region of interest" description="Disordered" evidence="1">
    <location>
        <begin position="958"/>
        <end position="980"/>
    </location>
</feature>
<dbReference type="Pfam" id="PF13116">
    <property type="entry name" value="YhdP"/>
    <property type="match status" value="1"/>
</dbReference>
<feature type="compositionally biased region" description="Basic and acidic residues" evidence="1">
    <location>
        <begin position="1299"/>
        <end position="1308"/>
    </location>
</feature>
<proteinExistence type="predicted"/>
<organism evidence="3 4">
    <name type="scientific">Idiomarina xiamenensis 10-D-4</name>
    <dbReference type="NCBI Taxonomy" id="740709"/>
    <lineage>
        <taxon>Bacteria</taxon>
        <taxon>Pseudomonadati</taxon>
        <taxon>Pseudomonadota</taxon>
        <taxon>Gammaproteobacteria</taxon>
        <taxon>Alteromonadales</taxon>
        <taxon>Idiomarinaceae</taxon>
        <taxon>Idiomarina</taxon>
    </lineage>
</organism>
<dbReference type="STRING" id="740709.A10D4_03555"/>
<keyword evidence="4" id="KW-1185">Reference proteome</keyword>
<name>K2KSJ6_9GAMM</name>